<dbReference type="PANTHER" id="PTHR15549">
    <property type="entry name" value="PAIRED IMMUNOGLOBULIN-LIKE TYPE 2 RECEPTOR"/>
    <property type="match status" value="1"/>
</dbReference>
<dbReference type="AlphaFoldDB" id="A0A9W9RUH9"/>
<evidence type="ECO:0000256" key="1">
    <source>
        <dbReference type="ARBA" id="ARBA00004167"/>
    </source>
</evidence>
<dbReference type="Proteomes" id="UP001148299">
    <property type="component" value="Unassembled WGS sequence"/>
</dbReference>
<evidence type="ECO:0000313" key="9">
    <source>
        <dbReference type="Proteomes" id="UP001148299"/>
    </source>
</evidence>
<organism evidence="8 9">
    <name type="scientific">Penicillium brevicompactum</name>
    <dbReference type="NCBI Taxonomy" id="5074"/>
    <lineage>
        <taxon>Eukaryota</taxon>
        <taxon>Fungi</taxon>
        <taxon>Dikarya</taxon>
        <taxon>Ascomycota</taxon>
        <taxon>Pezizomycotina</taxon>
        <taxon>Eurotiomycetes</taxon>
        <taxon>Eurotiomycetidae</taxon>
        <taxon>Eurotiales</taxon>
        <taxon>Aspergillaceae</taxon>
        <taxon>Penicillium</taxon>
    </lineage>
</organism>
<keyword evidence="9" id="KW-1185">Reference proteome</keyword>
<sequence>MANIACITIFFIYFLRMIQAEDLQSHFQTPDGTLVDFTETFYNGDTLDLQWTGWDSYWTDQTIGTATANLYVASWNFNVSDYSRILAASIDVSVTGGYSWKININPDVLAINPEYGLYFVNTDTVFGDAPTLQSRGFHILEKSTTSSAVPSATSSKAASTSTGSTSTPTNTARSGTSSNSEVLSRKQAAGLGVGVGVACTAIFVGLAYMFLRRRRRKSSVPDTVENSMVIHPTPNQSEAAEVSSGTYENRPGSYVSYQGPKSEPHEMPAEVTPMPPIELSSQHYAR</sequence>
<reference evidence="8" key="1">
    <citation type="submission" date="2022-12" db="EMBL/GenBank/DDBJ databases">
        <authorList>
            <person name="Petersen C."/>
        </authorList>
    </citation>
    <scope>NUCLEOTIDE SEQUENCE</scope>
    <source>
        <strain evidence="8">IBT 35675</strain>
    </source>
</reference>
<evidence type="ECO:0000256" key="6">
    <source>
        <dbReference type="SAM" id="Phobius"/>
    </source>
</evidence>
<dbReference type="GO" id="GO:0071944">
    <property type="term" value="C:cell periphery"/>
    <property type="evidence" value="ECO:0007669"/>
    <property type="project" value="UniProtKB-ARBA"/>
</dbReference>
<evidence type="ECO:0000256" key="3">
    <source>
        <dbReference type="ARBA" id="ARBA00022989"/>
    </source>
</evidence>
<feature type="region of interest" description="Disordered" evidence="5">
    <location>
        <begin position="236"/>
        <end position="286"/>
    </location>
</feature>
<keyword evidence="7" id="KW-0732">Signal</keyword>
<feature type="chain" id="PRO_5040884218" description="Mid2 domain-containing protein" evidence="7">
    <location>
        <begin position="21"/>
        <end position="286"/>
    </location>
</feature>
<evidence type="ECO:0000256" key="5">
    <source>
        <dbReference type="SAM" id="MobiDB-lite"/>
    </source>
</evidence>
<keyword evidence="4 6" id="KW-0472">Membrane</keyword>
<gene>
    <name evidence="8" type="ORF">N7541_000546</name>
</gene>
<dbReference type="PANTHER" id="PTHR15549:SF26">
    <property type="entry name" value="AXIAL BUDDING PATTERN PROTEIN 2-RELATED"/>
    <property type="match status" value="1"/>
</dbReference>
<feature type="compositionally biased region" description="Low complexity" evidence="5">
    <location>
        <begin position="150"/>
        <end position="172"/>
    </location>
</feature>
<feature type="region of interest" description="Disordered" evidence="5">
    <location>
        <begin position="150"/>
        <end position="181"/>
    </location>
</feature>
<keyword evidence="3 6" id="KW-1133">Transmembrane helix</keyword>
<dbReference type="EMBL" id="JAPZBR010000001">
    <property type="protein sequence ID" value="KAJ5366605.1"/>
    <property type="molecule type" value="Genomic_DNA"/>
</dbReference>
<evidence type="ECO:0000256" key="4">
    <source>
        <dbReference type="ARBA" id="ARBA00023136"/>
    </source>
</evidence>
<dbReference type="GO" id="GO:0016020">
    <property type="term" value="C:membrane"/>
    <property type="evidence" value="ECO:0007669"/>
    <property type="project" value="UniProtKB-SubCell"/>
</dbReference>
<protein>
    <recommendedName>
        <fullName evidence="10">Mid2 domain-containing protein</fullName>
    </recommendedName>
</protein>
<comment type="caution">
    <text evidence="8">The sequence shown here is derived from an EMBL/GenBank/DDBJ whole genome shotgun (WGS) entry which is preliminary data.</text>
</comment>
<evidence type="ECO:0000313" key="8">
    <source>
        <dbReference type="EMBL" id="KAJ5366605.1"/>
    </source>
</evidence>
<evidence type="ECO:0008006" key="10">
    <source>
        <dbReference type="Google" id="ProtNLM"/>
    </source>
</evidence>
<name>A0A9W9RUH9_PENBR</name>
<proteinExistence type="predicted"/>
<feature type="transmembrane region" description="Helical" evidence="6">
    <location>
        <begin position="188"/>
        <end position="211"/>
    </location>
</feature>
<feature type="compositionally biased region" description="Polar residues" evidence="5">
    <location>
        <begin position="236"/>
        <end position="247"/>
    </location>
</feature>
<keyword evidence="2 6" id="KW-0812">Transmembrane</keyword>
<dbReference type="InterPro" id="IPR051694">
    <property type="entry name" value="Immunoregulatory_rcpt-like"/>
</dbReference>
<evidence type="ECO:0000256" key="7">
    <source>
        <dbReference type="SAM" id="SignalP"/>
    </source>
</evidence>
<comment type="subcellular location">
    <subcellularLocation>
        <location evidence="1">Membrane</location>
        <topology evidence="1">Single-pass membrane protein</topology>
    </subcellularLocation>
</comment>
<reference evidence="8" key="2">
    <citation type="journal article" date="2023" name="IMA Fungus">
        <title>Comparative genomic study of the Penicillium genus elucidates a diverse pangenome and 15 lateral gene transfer events.</title>
        <authorList>
            <person name="Petersen C."/>
            <person name="Sorensen T."/>
            <person name="Nielsen M.R."/>
            <person name="Sondergaard T.E."/>
            <person name="Sorensen J.L."/>
            <person name="Fitzpatrick D.A."/>
            <person name="Frisvad J.C."/>
            <person name="Nielsen K.L."/>
        </authorList>
    </citation>
    <scope>NUCLEOTIDE SEQUENCE</scope>
    <source>
        <strain evidence="8">IBT 35675</strain>
    </source>
</reference>
<accession>A0A9W9RUH9</accession>
<evidence type="ECO:0000256" key="2">
    <source>
        <dbReference type="ARBA" id="ARBA00022692"/>
    </source>
</evidence>
<feature type="signal peptide" evidence="7">
    <location>
        <begin position="1"/>
        <end position="20"/>
    </location>
</feature>